<accession>A0ABX1ETD1</accession>
<feature type="domain" description="NnrU" evidence="6">
    <location>
        <begin position="7"/>
        <end position="226"/>
    </location>
</feature>
<comment type="subcellular location">
    <subcellularLocation>
        <location evidence="1">Membrane</location>
        <topology evidence="1">Multi-pass membrane protein</topology>
    </subcellularLocation>
</comment>
<name>A0ABX1ETD1_9PROT</name>
<evidence type="ECO:0000256" key="5">
    <source>
        <dbReference type="SAM" id="Phobius"/>
    </source>
</evidence>
<evidence type="ECO:0000256" key="4">
    <source>
        <dbReference type="ARBA" id="ARBA00023136"/>
    </source>
</evidence>
<evidence type="ECO:0000259" key="6">
    <source>
        <dbReference type="Pfam" id="PF07298"/>
    </source>
</evidence>
<dbReference type="Proteomes" id="UP000765160">
    <property type="component" value="Unassembled WGS sequence"/>
</dbReference>
<evidence type="ECO:0000256" key="3">
    <source>
        <dbReference type="ARBA" id="ARBA00022989"/>
    </source>
</evidence>
<keyword evidence="4 5" id="KW-0472">Membrane</keyword>
<organism evidence="7 8">
    <name type="scientific">Falsiroseomonas frigidaquae</name>
    <dbReference type="NCBI Taxonomy" id="487318"/>
    <lineage>
        <taxon>Bacteria</taxon>
        <taxon>Pseudomonadati</taxon>
        <taxon>Pseudomonadota</taxon>
        <taxon>Alphaproteobacteria</taxon>
        <taxon>Acetobacterales</taxon>
        <taxon>Roseomonadaceae</taxon>
        <taxon>Falsiroseomonas</taxon>
    </lineage>
</organism>
<feature type="transmembrane region" description="Helical" evidence="5">
    <location>
        <begin position="75"/>
        <end position="94"/>
    </location>
</feature>
<protein>
    <submittedName>
        <fullName evidence="7">NnrU family protein</fullName>
    </submittedName>
</protein>
<dbReference type="Pfam" id="PF07298">
    <property type="entry name" value="NnrU"/>
    <property type="match status" value="1"/>
</dbReference>
<evidence type="ECO:0000313" key="7">
    <source>
        <dbReference type="EMBL" id="NKE43798.1"/>
    </source>
</evidence>
<sequence>MAGWAEFAAAFAVFLLSHAVPARPAVRRRLVSACGERPYLILYSVASVAVLAWLVAAAGRAPFVLLWPYAAWQAWLANLVMPLACLLVACAAGAPNPLSFGGREGGFDPQRPGIVGVARHPLLLAIFLWSGVHALANGNLAHLLLFGSFAGFALLGMRLLDRRKRRILGTAEWTRLAARSSNWPFGALIDGRWHPRSAPAPGRLAAGLLLWLGLLALHPVVLGVSPLPPG</sequence>
<gene>
    <name evidence="7" type="ORF">HB662_03345</name>
</gene>
<keyword evidence="3 5" id="KW-1133">Transmembrane helix</keyword>
<keyword evidence="8" id="KW-1185">Reference proteome</keyword>
<proteinExistence type="predicted"/>
<evidence type="ECO:0000256" key="2">
    <source>
        <dbReference type="ARBA" id="ARBA00022692"/>
    </source>
</evidence>
<feature type="transmembrane region" description="Helical" evidence="5">
    <location>
        <begin position="204"/>
        <end position="224"/>
    </location>
</feature>
<evidence type="ECO:0000313" key="8">
    <source>
        <dbReference type="Proteomes" id="UP000765160"/>
    </source>
</evidence>
<feature type="transmembrane region" description="Helical" evidence="5">
    <location>
        <begin position="140"/>
        <end position="160"/>
    </location>
</feature>
<comment type="caution">
    <text evidence="7">The sequence shown here is derived from an EMBL/GenBank/DDBJ whole genome shotgun (WGS) entry which is preliminary data.</text>
</comment>
<dbReference type="InterPro" id="IPR009915">
    <property type="entry name" value="NnrU_dom"/>
</dbReference>
<evidence type="ECO:0000256" key="1">
    <source>
        <dbReference type="ARBA" id="ARBA00004141"/>
    </source>
</evidence>
<feature type="transmembrane region" description="Helical" evidence="5">
    <location>
        <begin position="40"/>
        <end position="63"/>
    </location>
</feature>
<dbReference type="EMBL" id="JAAVTX010000001">
    <property type="protein sequence ID" value="NKE43798.1"/>
    <property type="molecule type" value="Genomic_DNA"/>
</dbReference>
<reference evidence="7 8" key="1">
    <citation type="submission" date="2020-03" db="EMBL/GenBank/DDBJ databases">
        <title>Roseomonas selenitidurans sp. nov. isolated from soil.</title>
        <authorList>
            <person name="Liu H."/>
        </authorList>
    </citation>
    <scope>NUCLEOTIDE SEQUENCE [LARGE SCALE GENOMIC DNA]</scope>
    <source>
        <strain evidence="7 8">JCM 15073</strain>
    </source>
</reference>
<keyword evidence="2 5" id="KW-0812">Transmembrane</keyword>